<accession>A0A9Q1C1L7</accession>
<sequence>MDTATLGLLLSTLSVYTSDAFLPNLGKYSCVIAEPIAKDSIRLDDTVSQTKNGEWSLSYDISWSAPIDLYYGIYFAELSLEGRDNPLTPWSFVTCNEVLQFADELEQVNYKTEPQHLLHARFTSRYMFQVSYGDALPRPVPVSLGTSIFFETPDCYTVTGDVEFCSSQDVYRCGVPTNVRLVEVTPGLINGTVMASFEWASPVQVNSMATLVEYRLQIYSSNGDLIISDTVCHSENGPSRRAVTIPRLHQDEPLEEGRSFIFMMIEKRQRELLQRMNGRLKKKKMNKTFSKLVYQLRKHIPLII</sequence>
<dbReference type="Proteomes" id="UP001152320">
    <property type="component" value="Chromosome 8"/>
</dbReference>
<feature type="signal peptide" evidence="1">
    <location>
        <begin position="1"/>
        <end position="20"/>
    </location>
</feature>
<evidence type="ECO:0000313" key="2">
    <source>
        <dbReference type="EMBL" id="KAJ8037488.1"/>
    </source>
</evidence>
<comment type="caution">
    <text evidence="2">The sequence shown here is derived from an EMBL/GenBank/DDBJ whole genome shotgun (WGS) entry which is preliminary data.</text>
</comment>
<reference evidence="2" key="1">
    <citation type="submission" date="2021-10" db="EMBL/GenBank/DDBJ databases">
        <title>Tropical sea cucumber genome reveals ecological adaptation and Cuvierian tubules defense mechanism.</title>
        <authorList>
            <person name="Chen T."/>
        </authorList>
    </citation>
    <scope>NUCLEOTIDE SEQUENCE</scope>
    <source>
        <strain evidence="2">Nanhai2018</strain>
        <tissue evidence="2">Muscle</tissue>
    </source>
</reference>
<dbReference type="AlphaFoldDB" id="A0A9Q1C1L7"/>
<gene>
    <name evidence="2" type="ORF">HOLleu_18314</name>
</gene>
<protein>
    <submittedName>
        <fullName evidence="2">Uncharacterized protein</fullName>
    </submittedName>
</protein>
<evidence type="ECO:0000256" key="1">
    <source>
        <dbReference type="SAM" id="SignalP"/>
    </source>
</evidence>
<organism evidence="2 3">
    <name type="scientific">Holothuria leucospilota</name>
    <name type="common">Black long sea cucumber</name>
    <name type="synonym">Mertensiothuria leucospilota</name>
    <dbReference type="NCBI Taxonomy" id="206669"/>
    <lineage>
        <taxon>Eukaryota</taxon>
        <taxon>Metazoa</taxon>
        <taxon>Echinodermata</taxon>
        <taxon>Eleutherozoa</taxon>
        <taxon>Echinozoa</taxon>
        <taxon>Holothuroidea</taxon>
        <taxon>Aspidochirotacea</taxon>
        <taxon>Aspidochirotida</taxon>
        <taxon>Holothuriidae</taxon>
        <taxon>Holothuria</taxon>
    </lineage>
</organism>
<feature type="chain" id="PRO_5040284477" evidence="1">
    <location>
        <begin position="21"/>
        <end position="304"/>
    </location>
</feature>
<proteinExistence type="predicted"/>
<keyword evidence="1" id="KW-0732">Signal</keyword>
<dbReference type="EMBL" id="JAIZAY010000008">
    <property type="protein sequence ID" value="KAJ8037488.1"/>
    <property type="molecule type" value="Genomic_DNA"/>
</dbReference>
<name>A0A9Q1C1L7_HOLLE</name>
<evidence type="ECO:0000313" key="3">
    <source>
        <dbReference type="Proteomes" id="UP001152320"/>
    </source>
</evidence>
<keyword evidence="3" id="KW-1185">Reference proteome</keyword>